<gene>
    <name evidence="1" type="ORF">SAMN05421768_101205</name>
</gene>
<accession>A0A1N7HTL9</accession>
<evidence type="ECO:0000313" key="2">
    <source>
        <dbReference type="Proteomes" id="UP000186106"/>
    </source>
</evidence>
<evidence type="ECO:0000313" key="1">
    <source>
        <dbReference type="EMBL" id="SIS28204.1"/>
    </source>
</evidence>
<dbReference type="Proteomes" id="UP000186106">
    <property type="component" value="Unassembled WGS sequence"/>
</dbReference>
<reference evidence="1 2" key="1">
    <citation type="submission" date="2017-01" db="EMBL/GenBank/DDBJ databases">
        <authorList>
            <person name="Mah S.A."/>
            <person name="Swanson W.J."/>
            <person name="Moy G.W."/>
            <person name="Vacquier V.D."/>
        </authorList>
    </citation>
    <scope>NUCLEOTIDE SEQUENCE [LARGE SCALE GENOMIC DNA]</scope>
    <source>
        <strain evidence="1 2">DSM 16927</strain>
    </source>
</reference>
<protein>
    <submittedName>
        <fullName evidence="1">Uncharacterized protein</fullName>
    </submittedName>
</protein>
<organism evidence="1 2">
    <name type="scientific">Chryseobacterium joostei</name>
    <dbReference type="NCBI Taxonomy" id="112234"/>
    <lineage>
        <taxon>Bacteria</taxon>
        <taxon>Pseudomonadati</taxon>
        <taxon>Bacteroidota</taxon>
        <taxon>Flavobacteriia</taxon>
        <taxon>Flavobacteriales</taxon>
        <taxon>Weeksellaceae</taxon>
        <taxon>Chryseobacterium group</taxon>
        <taxon>Chryseobacterium</taxon>
    </lineage>
</organism>
<name>A0A1N7HTL9_9FLAO</name>
<dbReference type="AlphaFoldDB" id="A0A1N7HTL9"/>
<dbReference type="STRING" id="112234.SAMN05421768_101205"/>
<sequence>MYTPVKWCRVKRNDDLMGGTLWGVDRSFVISLAGWCRWLADVFLLPFFDCSFDKN</sequence>
<dbReference type="EMBL" id="FTNZ01000001">
    <property type="protein sequence ID" value="SIS28204.1"/>
    <property type="molecule type" value="Genomic_DNA"/>
</dbReference>
<proteinExistence type="predicted"/>